<reference evidence="1 2" key="1">
    <citation type="submission" date="2017-01" db="EMBL/GenBank/DDBJ databases">
        <authorList>
            <consortium name="Urmite Genomes"/>
        </authorList>
    </citation>
    <scope>NUCLEOTIDE SEQUENCE [LARGE SCALE GENOMIC DNA]</scope>
    <source>
        <strain evidence="1 2">AB215</strain>
    </source>
</reference>
<evidence type="ECO:0000313" key="2">
    <source>
        <dbReference type="Proteomes" id="UP000240424"/>
    </source>
</evidence>
<evidence type="ECO:0000313" key="1">
    <source>
        <dbReference type="EMBL" id="SPM40198.1"/>
    </source>
</evidence>
<dbReference type="OrthoDB" id="4735704at2"/>
<keyword evidence="2" id="KW-1185">Reference proteome</keyword>
<sequence>MSMTPENSARRWRDLSSELTPEQVEFLGERECDPDVLVRITGNPDYRVDDNILLSSARRYAGDNLAAAMIDDVPDPAGAVKVYGWEDPDTPDAFRLFSGTTRRVELGHGDGIEVTIRGAQSRDGSVEERGILVNGGSEDPMATDAARGLAAVLLEAVDEIDGWATQ</sequence>
<dbReference type="Proteomes" id="UP000240424">
    <property type="component" value="Unassembled WGS sequence"/>
</dbReference>
<organism evidence="1 2">
    <name type="scientific">Mycobacterium numidiamassiliense</name>
    <dbReference type="NCBI Taxonomy" id="1841861"/>
    <lineage>
        <taxon>Bacteria</taxon>
        <taxon>Bacillati</taxon>
        <taxon>Actinomycetota</taxon>
        <taxon>Actinomycetes</taxon>
        <taxon>Mycobacteriales</taxon>
        <taxon>Mycobacteriaceae</taxon>
        <taxon>Mycobacterium</taxon>
    </lineage>
</organism>
<dbReference type="RefSeq" id="WP_131829102.1">
    <property type="nucleotide sequence ID" value="NZ_FUEZ01000004.1"/>
</dbReference>
<proteinExistence type="predicted"/>
<dbReference type="AlphaFoldDB" id="A0A2U3P8X2"/>
<protein>
    <submittedName>
        <fullName evidence="1">Uncharacterized protein</fullName>
    </submittedName>
</protein>
<name>A0A2U3P8X2_9MYCO</name>
<gene>
    <name evidence="1" type="ORF">MNAB215_2394</name>
</gene>
<dbReference type="EMBL" id="FUEZ01000004">
    <property type="protein sequence ID" value="SPM40198.1"/>
    <property type="molecule type" value="Genomic_DNA"/>
</dbReference>
<accession>A0A2U3P8X2</accession>